<dbReference type="PANTHER" id="PTHR33525:SF3">
    <property type="entry name" value="RIBONUCLEASE Y"/>
    <property type="match status" value="1"/>
</dbReference>
<evidence type="ECO:0000313" key="3">
    <source>
        <dbReference type="Proteomes" id="UP001431449"/>
    </source>
</evidence>
<dbReference type="RefSeq" id="WP_248206768.1">
    <property type="nucleotide sequence ID" value="NZ_JALNMH010000004.1"/>
</dbReference>
<dbReference type="SUPFAM" id="SSF109604">
    <property type="entry name" value="HD-domain/PDEase-like"/>
    <property type="match status" value="1"/>
</dbReference>
<reference evidence="2" key="1">
    <citation type="submission" date="2022-04" db="EMBL/GenBank/DDBJ databases">
        <title>Lysobacter sp. CAU 1642 isolated from sea sand.</title>
        <authorList>
            <person name="Kim W."/>
        </authorList>
    </citation>
    <scope>NUCLEOTIDE SEQUENCE</scope>
    <source>
        <strain evidence="2">CAU 1642</strain>
    </source>
</reference>
<dbReference type="InterPro" id="IPR029016">
    <property type="entry name" value="GAF-like_dom_sf"/>
</dbReference>
<proteinExistence type="predicted"/>
<dbReference type="PROSITE" id="PS51833">
    <property type="entry name" value="HDOD"/>
    <property type="match status" value="1"/>
</dbReference>
<dbReference type="Gene3D" id="1.10.3210.10">
    <property type="entry name" value="Hypothetical protein af1432"/>
    <property type="match status" value="1"/>
</dbReference>
<dbReference type="SUPFAM" id="SSF55781">
    <property type="entry name" value="GAF domain-like"/>
    <property type="match status" value="1"/>
</dbReference>
<dbReference type="InterPro" id="IPR013976">
    <property type="entry name" value="HDOD"/>
</dbReference>
<dbReference type="Gene3D" id="3.30.450.40">
    <property type="match status" value="1"/>
</dbReference>
<name>A0ABT0GGM3_9GAMM</name>
<protein>
    <submittedName>
        <fullName evidence="2">HDOD domain-containing protein</fullName>
    </submittedName>
</protein>
<dbReference type="EMBL" id="JALNMH010000004">
    <property type="protein sequence ID" value="MCK7593354.1"/>
    <property type="molecule type" value="Genomic_DNA"/>
</dbReference>
<dbReference type="Pfam" id="PF08668">
    <property type="entry name" value="HDOD"/>
    <property type="match status" value="1"/>
</dbReference>
<accession>A0ABT0GGM3</accession>
<comment type="caution">
    <text evidence="2">The sequence shown here is derived from an EMBL/GenBank/DDBJ whole genome shotgun (WGS) entry which is preliminary data.</text>
</comment>
<dbReference type="PANTHER" id="PTHR33525">
    <property type="match status" value="1"/>
</dbReference>
<organism evidence="2 3">
    <name type="scientific">Pseudomarimonas salicorniae</name>
    <dbReference type="NCBI Taxonomy" id="2933270"/>
    <lineage>
        <taxon>Bacteria</taxon>
        <taxon>Pseudomonadati</taxon>
        <taxon>Pseudomonadota</taxon>
        <taxon>Gammaproteobacteria</taxon>
        <taxon>Lysobacterales</taxon>
        <taxon>Lysobacteraceae</taxon>
        <taxon>Pseudomarimonas</taxon>
    </lineage>
</organism>
<evidence type="ECO:0000259" key="1">
    <source>
        <dbReference type="PROSITE" id="PS51833"/>
    </source>
</evidence>
<evidence type="ECO:0000313" key="2">
    <source>
        <dbReference type="EMBL" id="MCK7593354.1"/>
    </source>
</evidence>
<sequence length="475" mass="51205">MDRMARATTSLDEWVHQLTSRQLPAFARTAQRIAGKAQDADSSAGELAALILQDVSMTTRLLRMANSILFNPSGGRISTISRAIIVLGFDAVRDLCLSIAIIDGLLKGPNRELVARGMGTALHAALQARNLARIARLPEAEEVFVATLLSHLGELALMCFAGEAQPDLPARLAAIRRLPAAKREAAETELLGFQLRELTASLNREWRLSGLLSRTLDRRSPPDARVRAVQYGDALAECLARGDQGAALDALIVEACDTLRLAAEPLRESVLSTWRDASEAGHALGADLAREQRPAPVSEPPRWNTGDAGLQMAVLREISQLLIEQQPSVGALMELVLEGLFRGVGLDRVVFALLSPDRRLLRQKTALSIDPVGLETGFEFAARPAEANPLAWCLGHDQPLWLGGPGAGQVPGDRKLEALCGGQCLILPLAVGATPIGCLYADRAASGRELSDELYTQFRLFGHQARLGLAFIKSR</sequence>
<gene>
    <name evidence="2" type="ORF">M0G41_06695</name>
</gene>
<keyword evidence="3" id="KW-1185">Reference proteome</keyword>
<feature type="domain" description="HDOD" evidence="1">
    <location>
        <begin position="23"/>
        <end position="222"/>
    </location>
</feature>
<dbReference type="Proteomes" id="UP001431449">
    <property type="component" value="Unassembled WGS sequence"/>
</dbReference>
<dbReference type="InterPro" id="IPR052340">
    <property type="entry name" value="RNase_Y/CdgJ"/>
</dbReference>